<proteinExistence type="inferred from homology"/>
<dbReference type="SUPFAM" id="SSF52777">
    <property type="entry name" value="CoA-dependent acyltransferases"/>
    <property type="match status" value="2"/>
</dbReference>
<dbReference type="Proteomes" id="UP001214628">
    <property type="component" value="Chromosome 3"/>
</dbReference>
<dbReference type="PANTHER" id="PTHR22589:SF107">
    <property type="entry name" value="CHOLINE_CARNITINE ACYLTRANSFERASE DOMAIN-CONTAINING PROTEIN"/>
    <property type="match status" value="1"/>
</dbReference>
<evidence type="ECO:0000259" key="5">
    <source>
        <dbReference type="Pfam" id="PF00755"/>
    </source>
</evidence>
<dbReference type="InterPro" id="IPR000542">
    <property type="entry name" value="Carn_acyl_trans"/>
</dbReference>
<dbReference type="InterPro" id="IPR023213">
    <property type="entry name" value="CAT-like_dom_sf"/>
</dbReference>
<feature type="domain" description="Choline/carnitine acyltransferase" evidence="5">
    <location>
        <begin position="19"/>
        <end position="636"/>
    </location>
</feature>
<evidence type="ECO:0000313" key="6">
    <source>
        <dbReference type="EMBL" id="WFD43869.1"/>
    </source>
</evidence>
<evidence type="ECO:0000313" key="7">
    <source>
        <dbReference type="Proteomes" id="UP001214628"/>
    </source>
</evidence>
<evidence type="ECO:0000256" key="4">
    <source>
        <dbReference type="PIRSR" id="PIRSR600542-1"/>
    </source>
</evidence>
<keyword evidence="2 6" id="KW-0808">Transferase</keyword>
<name>A0AAF0FBG1_9BASI</name>
<organism evidence="6 7">
    <name type="scientific">Malassezia psittaci</name>
    <dbReference type="NCBI Taxonomy" id="1821823"/>
    <lineage>
        <taxon>Eukaryota</taxon>
        <taxon>Fungi</taxon>
        <taxon>Dikarya</taxon>
        <taxon>Basidiomycota</taxon>
        <taxon>Ustilaginomycotina</taxon>
        <taxon>Malasseziomycetes</taxon>
        <taxon>Malasseziales</taxon>
        <taxon>Malasseziaceae</taxon>
        <taxon>Malassezia</taxon>
    </lineage>
</organism>
<dbReference type="InterPro" id="IPR039551">
    <property type="entry name" value="Cho/carn_acyl_trans"/>
</dbReference>
<accession>A0AAF0FBG1</accession>
<sequence length="670" mass="75232">MLLTDMPRMMEFQSKLPRLPVPPLSQSLDRYLQSLVPFLKQKEEMGELPAGSTAASELDKRRKWADELLNGLGPTLNQRLIDVDHSTDDNWFDDRFWLQKAYHEWRAPLLINSNWWLMFRADDNTPKEVADYLGDHPGYTSQAITDQPWTYGEYGIRRATWLTYRMALYKLALDKESIKPDASRAGAFCMYQYHRVFGVTRIPSRPHDWNTASRDDPAKHVTVMVNDNVYELPVFNDKNEIVPLPELEKAMQAIVQDGSKQPGQGVGLLTTEQRDTWALEREHLLKLSPENRATLDSIESSLLVLSLDSNVLATPTQHQGTQVGCEPATADAHAIATSGGGRLGHNRWFDKAINMSIESNGRAGFLGEHSPCDALIPSIIGEYLLSEASPQPNEKFPENLEGVSLIDQPVQWKKINFVIDDRIQKAIQTAEDNAKAIVEASDIGVLWFNEYGANWIKKVAKQAPDAYLQMALQIAYASVHQRQTATYETASTRLFRHGRTDVIRSFSNEAYQLVKAIRQGKSSEELYKLLSLATGAHTRQTRDHSFGKGFDRHMAGLQLVYRAEDDGEFPQIFSDPLFSESGSWKLSTSGLSAGDRFVGTGFGSGFPDGFGVNYLAGGQTLKFGLESKRDNPKSDGHPIAMYKKAIVDALRLLRKIVEEGRPEEPEKAKL</sequence>
<evidence type="ECO:0000256" key="2">
    <source>
        <dbReference type="ARBA" id="ARBA00022679"/>
    </source>
</evidence>
<dbReference type="InterPro" id="IPR042231">
    <property type="entry name" value="Cho/carn_acyl_trans_2"/>
</dbReference>
<evidence type="ECO:0000256" key="1">
    <source>
        <dbReference type="ARBA" id="ARBA00005232"/>
    </source>
</evidence>
<dbReference type="PROSITE" id="PS00439">
    <property type="entry name" value="ACYLTRANSF_C_1"/>
    <property type="match status" value="1"/>
</dbReference>
<reference evidence="6" key="1">
    <citation type="submission" date="2023-02" db="EMBL/GenBank/DDBJ databases">
        <title>Mating type loci evolution in Malassezia.</title>
        <authorList>
            <person name="Coelho M.A."/>
        </authorList>
    </citation>
    <scope>NUCLEOTIDE SEQUENCE</scope>
    <source>
        <strain evidence="6">CBS 14136</strain>
    </source>
</reference>
<feature type="active site" description="Proton acceptor" evidence="4">
    <location>
        <position position="369"/>
    </location>
</feature>
<dbReference type="Gene3D" id="3.30.559.70">
    <property type="entry name" value="Choline/Carnitine o-acyltransferase, domain 2"/>
    <property type="match status" value="1"/>
</dbReference>
<evidence type="ECO:0000256" key="3">
    <source>
        <dbReference type="ARBA" id="ARBA00023315"/>
    </source>
</evidence>
<keyword evidence="7" id="KW-1185">Reference proteome</keyword>
<dbReference type="GO" id="GO:0004092">
    <property type="term" value="F:carnitine O-acetyltransferase activity"/>
    <property type="evidence" value="ECO:0007669"/>
    <property type="project" value="UniProtKB-EC"/>
</dbReference>
<keyword evidence="3 6" id="KW-0012">Acyltransferase</keyword>
<comment type="similarity">
    <text evidence="1">Belongs to the carnitine/choline acetyltransferase family.</text>
</comment>
<dbReference type="EC" id="2.3.1.7" evidence="6"/>
<dbReference type="PANTHER" id="PTHR22589">
    <property type="entry name" value="CARNITINE O-ACYLTRANSFERASE"/>
    <property type="match status" value="1"/>
</dbReference>
<dbReference type="EMBL" id="CP118377">
    <property type="protein sequence ID" value="WFD43869.1"/>
    <property type="molecule type" value="Genomic_DNA"/>
</dbReference>
<dbReference type="Pfam" id="PF00755">
    <property type="entry name" value="Carn_acyltransf"/>
    <property type="match status" value="1"/>
</dbReference>
<dbReference type="AlphaFoldDB" id="A0AAF0FBG1"/>
<gene>
    <name evidence="6" type="ORF">MPSI1_002534</name>
</gene>
<protein>
    <submittedName>
        <fullName evidence="6">Carnitine O-acetyltransferase</fullName>
        <ecNumber evidence="6">2.3.1.7</ecNumber>
    </submittedName>
</protein>
<dbReference type="Gene3D" id="3.30.559.10">
    <property type="entry name" value="Chloramphenicol acetyltransferase-like domain"/>
    <property type="match status" value="1"/>
</dbReference>